<name>S8CJG7_9LAMI</name>
<feature type="non-terminal residue" evidence="2">
    <location>
        <position position="1"/>
    </location>
</feature>
<evidence type="ECO:0000256" key="1">
    <source>
        <dbReference type="SAM" id="MobiDB-lite"/>
    </source>
</evidence>
<feature type="non-terminal residue" evidence="2">
    <location>
        <position position="394"/>
    </location>
</feature>
<dbReference type="PANTHER" id="PTHR31182:SF15">
    <property type="entry name" value="F26K24.5 PROTEIN"/>
    <property type="match status" value="1"/>
</dbReference>
<feature type="compositionally biased region" description="Basic and acidic residues" evidence="1">
    <location>
        <begin position="357"/>
        <end position="366"/>
    </location>
</feature>
<dbReference type="AlphaFoldDB" id="S8CJG7"/>
<accession>S8CJG7</accession>
<organism evidence="2 3">
    <name type="scientific">Genlisea aurea</name>
    <dbReference type="NCBI Taxonomy" id="192259"/>
    <lineage>
        <taxon>Eukaryota</taxon>
        <taxon>Viridiplantae</taxon>
        <taxon>Streptophyta</taxon>
        <taxon>Embryophyta</taxon>
        <taxon>Tracheophyta</taxon>
        <taxon>Spermatophyta</taxon>
        <taxon>Magnoliopsida</taxon>
        <taxon>eudicotyledons</taxon>
        <taxon>Gunneridae</taxon>
        <taxon>Pentapetalae</taxon>
        <taxon>asterids</taxon>
        <taxon>lamiids</taxon>
        <taxon>Lamiales</taxon>
        <taxon>Lentibulariaceae</taxon>
        <taxon>Genlisea</taxon>
    </lineage>
</organism>
<dbReference type="EMBL" id="AUSU01004591">
    <property type="protein sequence ID" value="EPS64816.1"/>
    <property type="molecule type" value="Genomic_DNA"/>
</dbReference>
<keyword evidence="3" id="KW-1185">Reference proteome</keyword>
<evidence type="ECO:0000313" key="3">
    <source>
        <dbReference type="Proteomes" id="UP000015453"/>
    </source>
</evidence>
<feature type="region of interest" description="Disordered" evidence="1">
    <location>
        <begin position="347"/>
        <end position="366"/>
    </location>
</feature>
<dbReference type="Proteomes" id="UP000015453">
    <property type="component" value="Unassembled WGS sequence"/>
</dbReference>
<reference evidence="2 3" key="1">
    <citation type="journal article" date="2013" name="BMC Genomics">
        <title>The miniature genome of a carnivorous plant Genlisea aurea contains a low number of genes and short non-coding sequences.</title>
        <authorList>
            <person name="Leushkin E.V."/>
            <person name="Sutormin R.A."/>
            <person name="Nabieva E.R."/>
            <person name="Penin A.A."/>
            <person name="Kondrashov A.S."/>
            <person name="Logacheva M.D."/>
        </authorList>
    </citation>
    <scope>NUCLEOTIDE SEQUENCE [LARGE SCALE GENOMIC DNA]</scope>
</reference>
<evidence type="ECO:0000313" key="2">
    <source>
        <dbReference type="EMBL" id="EPS64816.1"/>
    </source>
</evidence>
<comment type="caution">
    <text evidence="2">The sequence shown here is derived from an EMBL/GenBank/DDBJ whole genome shotgun (WGS) entry which is preliminary data.</text>
</comment>
<dbReference type="PANTHER" id="PTHR31182">
    <property type="entry name" value="C2 NT-TYPE DOMAIN-CONTAINING PROTEIN"/>
    <property type="match status" value="1"/>
</dbReference>
<gene>
    <name evidence="2" type="ORF">M569_09964</name>
</gene>
<dbReference type="OrthoDB" id="733571at2759"/>
<proteinExistence type="predicted"/>
<sequence length="394" mass="44723">KSFNYGTLIYANHVGDLSASDDGDLVYYSHRKPDEERSYCDETAAALPNSVPRKENLKLRLPWSKRKKSPPSECKGEPLIKRHYGEEGGDDIDFDRRQHQLTGSTIATTQLRSVQDEGIEASVELFGDDNFAIGAWEYKEITSRDGRMKLRTQVFFASIDQRSFKASGESACTALVAVVADWFHANRGERTTTTTPIRSQFDALIREGSFEWRKLCEQPAYAERFPDKHFDLETVLEAGIRPLSVVPEKSFVGFFRPDAEGITDEERRLDFLRCAMSFDAVWDEIAASAAGVYIISWNDHFFVLKVEADACYVVDTLGERLHEGCDRAFILKFDQHTEIIHGEKVSNTVDDDPNGSIEEKRHDEAGRGKEACREYIKGFLAAIPIRELEEDLKR</sequence>
<protein>
    <submittedName>
        <fullName evidence="2">Uncharacterized protein</fullName>
    </submittedName>
</protein>